<sequence>MSESVFHEWNWQTSFNFTLHEEDQRAPGSPPQAQDGHDHDITEHSDHLHLSSPLSPTNQLDHPDEDMDCRFDFGSTSTSTLEEYDHRIRDMNRLASLERNYVRFVSSSSLYSTFFCCALKLPSFHALLEHIERVHVTVIHGMRYYRPVGAITGTTLTTPTYQHHHDEDEDMEEETSQGWQWPWYSPGEFMFGKEPQVDLGLGLESDEDEPGAPPPSSSTAILASLTPTPTPTASTSSSPTTTSTSISPSTLNPAVPTNAALPSPSPRSPIPPLSLSIPVCSGARPNSGARVRGIADDSDSDNDSDSLNASTPSLSPSASPSRSPSPSPSPTTPTASISPVSLMGTTSLLLPTPPLSPSSAGMNTSYSELEEWKVSKPHVSYHTHPHAHAHTHSYPNPHSHKFPQHKKHTHGHGHQRRKMKAHHNHNRDEGRYRYRCPTVGCVKAYLNPNGLKYHREKGKCAFE</sequence>
<proteinExistence type="predicted"/>
<comment type="caution">
    <text evidence="6">The sequence shown here is derived from an EMBL/GenBank/DDBJ whole genome shotgun (WGS) entry which is preliminary data.</text>
</comment>
<evidence type="ECO:0000256" key="3">
    <source>
        <dbReference type="ARBA" id="ARBA00022771"/>
    </source>
</evidence>
<feature type="region of interest" description="Disordered" evidence="5">
    <location>
        <begin position="159"/>
        <end position="178"/>
    </location>
</feature>
<name>A0ABR2Z7S9_9AGAR</name>
<feature type="compositionally biased region" description="Basic residues" evidence="5">
    <location>
        <begin position="398"/>
        <end position="425"/>
    </location>
</feature>
<feature type="region of interest" description="Disordered" evidence="5">
    <location>
        <begin position="200"/>
        <end position="339"/>
    </location>
</feature>
<evidence type="ECO:0000256" key="4">
    <source>
        <dbReference type="ARBA" id="ARBA00022833"/>
    </source>
</evidence>
<feature type="compositionally biased region" description="Basic and acidic residues" evidence="5">
    <location>
        <begin position="35"/>
        <end position="49"/>
    </location>
</feature>
<dbReference type="Proteomes" id="UP001437256">
    <property type="component" value="Unassembled WGS sequence"/>
</dbReference>
<evidence type="ECO:0000256" key="2">
    <source>
        <dbReference type="ARBA" id="ARBA00022737"/>
    </source>
</evidence>
<evidence type="ECO:0000313" key="6">
    <source>
        <dbReference type="EMBL" id="KAL0056911.1"/>
    </source>
</evidence>
<feature type="region of interest" description="Disordered" evidence="5">
    <location>
        <begin position="22"/>
        <end position="68"/>
    </location>
</feature>
<evidence type="ECO:0000256" key="1">
    <source>
        <dbReference type="ARBA" id="ARBA00022723"/>
    </source>
</evidence>
<feature type="compositionally biased region" description="Low complexity" evidence="5">
    <location>
        <begin position="305"/>
        <end position="322"/>
    </location>
</feature>
<dbReference type="InterPro" id="IPR051580">
    <property type="entry name" value="ZnF-Chromatin_assoc"/>
</dbReference>
<gene>
    <name evidence="6" type="ORF">AAF712_016474</name>
</gene>
<keyword evidence="2" id="KW-0677">Repeat</keyword>
<organism evidence="6 7">
    <name type="scientific">Marasmius tenuissimus</name>
    <dbReference type="NCBI Taxonomy" id="585030"/>
    <lineage>
        <taxon>Eukaryota</taxon>
        <taxon>Fungi</taxon>
        <taxon>Dikarya</taxon>
        <taxon>Basidiomycota</taxon>
        <taxon>Agaricomycotina</taxon>
        <taxon>Agaricomycetes</taxon>
        <taxon>Agaricomycetidae</taxon>
        <taxon>Agaricales</taxon>
        <taxon>Marasmiineae</taxon>
        <taxon>Marasmiaceae</taxon>
        <taxon>Marasmius</taxon>
    </lineage>
</organism>
<evidence type="ECO:0000256" key="5">
    <source>
        <dbReference type="SAM" id="MobiDB-lite"/>
    </source>
</evidence>
<keyword evidence="7" id="KW-1185">Reference proteome</keyword>
<evidence type="ECO:0008006" key="8">
    <source>
        <dbReference type="Google" id="ProtNLM"/>
    </source>
</evidence>
<dbReference type="EMBL" id="JBBXMP010000823">
    <property type="protein sequence ID" value="KAL0056911.1"/>
    <property type="molecule type" value="Genomic_DNA"/>
</dbReference>
<feature type="compositionally biased region" description="Pro residues" evidence="5">
    <location>
        <begin position="263"/>
        <end position="272"/>
    </location>
</feature>
<accession>A0ABR2Z7S9</accession>
<keyword evidence="4" id="KW-0862">Zinc</keyword>
<evidence type="ECO:0000313" key="7">
    <source>
        <dbReference type="Proteomes" id="UP001437256"/>
    </source>
</evidence>
<reference evidence="6 7" key="1">
    <citation type="submission" date="2024-05" db="EMBL/GenBank/DDBJ databases">
        <title>A draft genome resource for the thread blight pathogen Marasmius tenuissimus strain MS-2.</title>
        <authorList>
            <person name="Yulfo-Soto G.E."/>
            <person name="Baruah I.K."/>
            <person name="Amoako-Attah I."/>
            <person name="Bukari Y."/>
            <person name="Meinhardt L.W."/>
            <person name="Bailey B.A."/>
            <person name="Cohen S.P."/>
        </authorList>
    </citation>
    <scope>NUCLEOTIDE SEQUENCE [LARGE SCALE GENOMIC DNA]</scope>
    <source>
        <strain evidence="6 7">MS-2</strain>
    </source>
</reference>
<feature type="region of interest" description="Disordered" evidence="5">
    <location>
        <begin position="383"/>
        <end position="425"/>
    </location>
</feature>
<feature type="compositionally biased region" description="Low complexity" evidence="5">
    <location>
        <begin position="219"/>
        <end position="251"/>
    </location>
</feature>
<keyword evidence="3" id="KW-0863">Zinc-finger</keyword>
<dbReference type="PANTHER" id="PTHR23057:SF0">
    <property type="entry name" value="JUXTAPOSED WITH ANOTHER ZINC FINGER PROTEIN 1"/>
    <property type="match status" value="1"/>
</dbReference>
<dbReference type="PANTHER" id="PTHR23057">
    <property type="entry name" value="JUXTAPOSED WITH ANOTHER ZINC FINGER PROTEIN 1"/>
    <property type="match status" value="1"/>
</dbReference>
<protein>
    <recommendedName>
        <fullName evidence="8">C2H2-type domain-containing protein</fullName>
    </recommendedName>
</protein>
<keyword evidence="1" id="KW-0479">Metal-binding</keyword>